<evidence type="ECO:0000313" key="2">
    <source>
        <dbReference type="Proteomes" id="UP000712600"/>
    </source>
</evidence>
<dbReference type="Proteomes" id="UP000712600">
    <property type="component" value="Unassembled WGS sequence"/>
</dbReference>
<proteinExistence type="predicted"/>
<gene>
    <name evidence="1" type="ORF">F2Q69_00019789</name>
</gene>
<name>A0A8S9Q9S4_BRACR</name>
<sequence>MGPTSSGPWGGRTAGTCSSAGPVPHLFCLLSRCIWIRWTSPLDSRISHVSLIPLELQRGERSLGYLRGFGSPISRQLHLNLLSPFLPLYLAPVVFLYRLTPSSRDNNHSGLRYSFVSPFYYRCCSLGFEDNLLSQRHLHQSGAFFHQLSHLPLWSIYTSYASLPDIHCSDSSLLCSIDVSAVPYVLCGWMEPDYSVCS</sequence>
<organism evidence="1 2">
    <name type="scientific">Brassica cretica</name>
    <name type="common">Mustard</name>
    <dbReference type="NCBI Taxonomy" id="69181"/>
    <lineage>
        <taxon>Eukaryota</taxon>
        <taxon>Viridiplantae</taxon>
        <taxon>Streptophyta</taxon>
        <taxon>Embryophyta</taxon>
        <taxon>Tracheophyta</taxon>
        <taxon>Spermatophyta</taxon>
        <taxon>Magnoliopsida</taxon>
        <taxon>eudicotyledons</taxon>
        <taxon>Gunneridae</taxon>
        <taxon>Pentapetalae</taxon>
        <taxon>rosids</taxon>
        <taxon>malvids</taxon>
        <taxon>Brassicales</taxon>
        <taxon>Brassicaceae</taxon>
        <taxon>Brassiceae</taxon>
        <taxon>Brassica</taxon>
    </lineage>
</organism>
<reference evidence="1" key="1">
    <citation type="submission" date="2019-12" db="EMBL/GenBank/DDBJ databases">
        <title>Genome sequencing and annotation of Brassica cretica.</title>
        <authorList>
            <person name="Studholme D.J."/>
            <person name="Sarris P."/>
        </authorList>
    </citation>
    <scope>NUCLEOTIDE SEQUENCE</scope>
    <source>
        <strain evidence="1">PFS-109/04</strain>
        <tissue evidence="1">Leaf</tissue>
    </source>
</reference>
<protein>
    <submittedName>
        <fullName evidence="1">Uncharacterized protein</fullName>
    </submittedName>
</protein>
<comment type="caution">
    <text evidence="1">The sequence shown here is derived from an EMBL/GenBank/DDBJ whole genome shotgun (WGS) entry which is preliminary data.</text>
</comment>
<evidence type="ECO:0000313" key="1">
    <source>
        <dbReference type="EMBL" id="KAF3535268.1"/>
    </source>
</evidence>
<dbReference type="EMBL" id="QGKX02001290">
    <property type="protein sequence ID" value="KAF3535268.1"/>
    <property type="molecule type" value="Genomic_DNA"/>
</dbReference>
<dbReference type="AlphaFoldDB" id="A0A8S9Q9S4"/>
<accession>A0A8S9Q9S4</accession>